<accession>A0A7E4UWC1</accession>
<dbReference type="Proteomes" id="UP000492821">
    <property type="component" value="Unassembled WGS sequence"/>
</dbReference>
<reference evidence="5" key="2">
    <citation type="submission" date="2020-10" db="UniProtKB">
        <authorList>
            <consortium name="WormBaseParasite"/>
        </authorList>
    </citation>
    <scope>IDENTIFICATION</scope>
</reference>
<evidence type="ECO:0000256" key="1">
    <source>
        <dbReference type="SAM" id="MobiDB-lite"/>
    </source>
</evidence>
<feature type="region of interest" description="Disordered" evidence="1">
    <location>
        <begin position="210"/>
        <end position="236"/>
    </location>
</feature>
<feature type="transmembrane region" description="Helical" evidence="2">
    <location>
        <begin position="244"/>
        <end position="271"/>
    </location>
</feature>
<name>A0A7E4UWC1_PANRE</name>
<evidence type="ECO:0000313" key="4">
    <source>
        <dbReference type="Proteomes" id="UP000492821"/>
    </source>
</evidence>
<feature type="signal peptide" evidence="3">
    <location>
        <begin position="1"/>
        <end position="22"/>
    </location>
</feature>
<evidence type="ECO:0000313" key="5">
    <source>
        <dbReference type="WBParaSite" id="Pan_g13625.t1"/>
    </source>
</evidence>
<dbReference type="AlphaFoldDB" id="A0A7E4UWC1"/>
<evidence type="ECO:0000256" key="2">
    <source>
        <dbReference type="SAM" id="Phobius"/>
    </source>
</evidence>
<dbReference type="WBParaSite" id="Pan_g13625.t1">
    <property type="protein sequence ID" value="Pan_g13625.t1"/>
    <property type="gene ID" value="Pan_g13625"/>
</dbReference>
<protein>
    <submittedName>
        <fullName evidence="5">Protein kinase domain-containing protein</fullName>
    </submittedName>
</protein>
<keyword evidence="4" id="KW-1185">Reference proteome</keyword>
<keyword evidence="3" id="KW-0732">Signal</keyword>
<sequence length="497" mass="54933">MVQRLISATVIVIWLLIHQTINQQLNNVATIKGIACTDDVHVDENGITALNLSGTNKNCGLMPLVVPKKGFTFDIMVPESLDNKVLLELVFPNSSTSLKLSFASMFSEVGVTVNGVLLQSVKSHTFGIKVRTDGSFLMIPHNYESDAAVFPSLDKLPVYGPGMALLNTRLSYDTLGLNVLIRFPSEVRLIEFTSQSTSTILPTTKDVIDSETEPKSVSSRMPKAQQVEKEPTESTETVHTKSGVVMAVLVPVFVIVIIGVIAAVVVTIVCLRIRRKKQSSTVPALTSTSQNVPAPEGPFFEFLKPKNLKAKMTDHCINFNEYMAVVPAYPHEIGMFKRATPSDKEKMYNTFLRRIHDGEGRGSDERRWRRGFLNVGANCPIGYCTLSLEPEHDGVFGLSAERHDGNFYGMLVEGTGIMCSRYVANYVSNFTIIDMPSCSVIIDAARLPKEETVNKTKDRTFNVKWIIAICIGLALLLLVVIIVALYICSRRKKEDPV</sequence>
<feature type="transmembrane region" description="Helical" evidence="2">
    <location>
        <begin position="465"/>
        <end position="487"/>
    </location>
</feature>
<evidence type="ECO:0000256" key="3">
    <source>
        <dbReference type="SAM" id="SignalP"/>
    </source>
</evidence>
<keyword evidence="2" id="KW-0472">Membrane</keyword>
<organism evidence="4 5">
    <name type="scientific">Panagrellus redivivus</name>
    <name type="common">Microworm</name>
    <dbReference type="NCBI Taxonomy" id="6233"/>
    <lineage>
        <taxon>Eukaryota</taxon>
        <taxon>Metazoa</taxon>
        <taxon>Ecdysozoa</taxon>
        <taxon>Nematoda</taxon>
        <taxon>Chromadorea</taxon>
        <taxon>Rhabditida</taxon>
        <taxon>Tylenchina</taxon>
        <taxon>Panagrolaimomorpha</taxon>
        <taxon>Panagrolaimoidea</taxon>
        <taxon>Panagrolaimidae</taxon>
        <taxon>Panagrellus</taxon>
    </lineage>
</organism>
<feature type="compositionally biased region" description="Basic and acidic residues" evidence="1">
    <location>
        <begin position="226"/>
        <end position="236"/>
    </location>
</feature>
<reference evidence="4" key="1">
    <citation type="journal article" date="2013" name="Genetics">
        <title>The draft genome and transcriptome of Panagrellus redivivus are shaped by the harsh demands of a free-living lifestyle.</title>
        <authorList>
            <person name="Srinivasan J."/>
            <person name="Dillman A.R."/>
            <person name="Macchietto M.G."/>
            <person name="Heikkinen L."/>
            <person name="Lakso M."/>
            <person name="Fracchia K.M."/>
            <person name="Antoshechkin I."/>
            <person name="Mortazavi A."/>
            <person name="Wong G."/>
            <person name="Sternberg P.W."/>
        </authorList>
    </citation>
    <scope>NUCLEOTIDE SEQUENCE [LARGE SCALE GENOMIC DNA]</scope>
    <source>
        <strain evidence="4">MT8872</strain>
    </source>
</reference>
<keyword evidence="2" id="KW-1133">Transmembrane helix</keyword>
<proteinExistence type="predicted"/>
<feature type="chain" id="PRO_5028953387" evidence="3">
    <location>
        <begin position="23"/>
        <end position="497"/>
    </location>
</feature>
<keyword evidence="2" id="KW-0812">Transmembrane</keyword>